<comment type="caution">
    <text evidence="3">The sequence shown here is derived from an EMBL/GenBank/DDBJ whole genome shotgun (WGS) entry which is preliminary data.</text>
</comment>
<dbReference type="Proteomes" id="UP000383932">
    <property type="component" value="Unassembled WGS sequence"/>
</dbReference>
<feature type="domain" description="BTB" evidence="2">
    <location>
        <begin position="36"/>
        <end position="109"/>
    </location>
</feature>
<evidence type="ECO:0000256" key="1">
    <source>
        <dbReference type="SAM" id="MobiDB-lite"/>
    </source>
</evidence>
<dbReference type="EMBL" id="SSOP01000095">
    <property type="protein sequence ID" value="KAB5591660.1"/>
    <property type="molecule type" value="Genomic_DNA"/>
</dbReference>
<protein>
    <submittedName>
        <fullName evidence="3">BTB/POZ domain containing protein</fullName>
    </submittedName>
</protein>
<evidence type="ECO:0000313" key="3">
    <source>
        <dbReference type="EMBL" id="KAB5591660.1"/>
    </source>
</evidence>
<gene>
    <name evidence="3" type="ORF">CTheo_4912</name>
</gene>
<feature type="region of interest" description="Disordered" evidence="1">
    <location>
        <begin position="1"/>
        <end position="21"/>
    </location>
</feature>
<dbReference type="CDD" id="cd18186">
    <property type="entry name" value="BTB_POZ_ZBTB_KLHL-like"/>
    <property type="match status" value="1"/>
</dbReference>
<dbReference type="OrthoDB" id="2593747at2759"/>
<accession>A0A5N5QIU0</accession>
<dbReference type="Pfam" id="PF00651">
    <property type="entry name" value="BTB"/>
    <property type="match status" value="1"/>
</dbReference>
<dbReference type="Gene3D" id="3.30.710.10">
    <property type="entry name" value="Potassium Channel Kv1.1, Chain A"/>
    <property type="match status" value="1"/>
</dbReference>
<dbReference type="SUPFAM" id="SSF54695">
    <property type="entry name" value="POZ domain"/>
    <property type="match status" value="1"/>
</dbReference>
<sequence>MPADNEPTVLKVNDGSLPNELSSATKRHPKFYFDNTLVIIQIEDTLFNIHKYQLLKSETFSDMFAMPRASDEPEEGSSPEYPIMIQGVTVSEFEALLTVLYAGHFSSHRPVLEAPLIVPAFRLANMWNFSDLRAYLLPLAEHLLDDVDKIIFSRQFDIQDWLVPAHVNLCQRAKPLTTEEATKIGIHSLLIISHLREQLRHPTPVPTSGSTQYYCINCIGVAYSGSNVNCDACGCRGYGVFYRDDSLTLNEKAKATLEIQVKKWVEGGCVLK</sequence>
<dbReference type="InterPro" id="IPR000210">
    <property type="entry name" value="BTB/POZ_dom"/>
</dbReference>
<reference evidence="3 4" key="1">
    <citation type="journal article" date="2019" name="Fungal Biol. Biotechnol.">
        <title>Draft genome sequence of fastidious pathogen Ceratobasidium theobromae, which causes vascular-streak dieback in Theobroma cacao.</title>
        <authorList>
            <person name="Ali S.S."/>
            <person name="Asman A."/>
            <person name="Shao J."/>
            <person name="Firmansyah A.P."/>
            <person name="Susilo A.W."/>
            <person name="Rosmana A."/>
            <person name="McMahon P."/>
            <person name="Junaid M."/>
            <person name="Guest D."/>
            <person name="Kheng T.Y."/>
            <person name="Meinhardt L.W."/>
            <person name="Bailey B.A."/>
        </authorList>
    </citation>
    <scope>NUCLEOTIDE SEQUENCE [LARGE SCALE GENOMIC DNA]</scope>
    <source>
        <strain evidence="3 4">CT2</strain>
    </source>
</reference>
<dbReference type="PROSITE" id="PS50097">
    <property type="entry name" value="BTB"/>
    <property type="match status" value="1"/>
</dbReference>
<keyword evidence="4" id="KW-1185">Reference proteome</keyword>
<dbReference type="AlphaFoldDB" id="A0A5N5QIU0"/>
<dbReference type="InterPro" id="IPR011333">
    <property type="entry name" value="SKP1/BTB/POZ_sf"/>
</dbReference>
<proteinExistence type="predicted"/>
<name>A0A5N5QIU0_9AGAM</name>
<evidence type="ECO:0000259" key="2">
    <source>
        <dbReference type="PROSITE" id="PS50097"/>
    </source>
</evidence>
<organism evidence="3 4">
    <name type="scientific">Ceratobasidium theobromae</name>
    <dbReference type="NCBI Taxonomy" id="1582974"/>
    <lineage>
        <taxon>Eukaryota</taxon>
        <taxon>Fungi</taxon>
        <taxon>Dikarya</taxon>
        <taxon>Basidiomycota</taxon>
        <taxon>Agaricomycotina</taxon>
        <taxon>Agaricomycetes</taxon>
        <taxon>Cantharellales</taxon>
        <taxon>Ceratobasidiaceae</taxon>
        <taxon>Ceratobasidium</taxon>
    </lineage>
</organism>
<evidence type="ECO:0000313" key="4">
    <source>
        <dbReference type="Proteomes" id="UP000383932"/>
    </source>
</evidence>